<keyword evidence="3" id="KW-0964">Secreted</keyword>
<evidence type="ECO:0000313" key="6">
    <source>
        <dbReference type="EMBL" id="AFP08262.1"/>
    </source>
</evidence>
<dbReference type="GO" id="GO:0005576">
    <property type="term" value="C:extracellular region"/>
    <property type="evidence" value="ECO:0007669"/>
    <property type="project" value="UniProtKB-SubCell"/>
</dbReference>
<evidence type="ECO:0000256" key="3">
    <source>
        <dbReference type="ARBA" id="ARBA00022525"/>
    </source>
</evidence>
<organism evidence="6">
    <name type="scientific">Callorhinchus milii</name>
    <name type="common">Ghost shark</name>
    <dbReference type="NCBI Taxonomy" id="7868"/>
    <lineage>
        <taxon>Eukaryota</taxon>
        <taxon>Metazoa</taxon>
        <taxon>Chordata</taxon>
        <taxon>Craniata</taxon>
        <taxon>Vertebrata</taxon>
        <taxon>Chondrichthyes</taxon>
        <taxon>Holocephali</taxon>
        <taxon>Chimaeriformes</taxon>
        <taxon>Callorhinchidae</taxon>
        <taxon>Callorhinchus</taxon>
    </lineage>
</organism>
<reference evidence="6" key="1">
    <citation type="journal article" date="2014" name="Nature">
        <title>Elephant shark genome provides unique insights into gnathostome evolution.</title>
        <authorList>
            <consortium name="International Elephant Shark Genome Sequencing Consortium"/>
            <person name="Venkatesh B."/>
            <person name="Lee A.P."/>
            <person name="Ravi V."/>
            <person name="Maurya A.K."/>
            <person name="Lian M.M."/>
            <person name="Swann J.B."/>
            <person name="Ohta Y."/>
            <person name="Flajnik M.F."/>
            <person name="Sutoh Y."/>
            <person name="Kasahara M."/>
            <person name="Hoon S."/>
            <person name="Gangu V."/>
            <person name="Roy S.W."/>
            <person name="Irimia M."/>
            <person name="Korzh V."/>
            <person name="Kondrychyn I."/>
            <person name="Lim Z.W."/>
            <person name="Tay B.H."/>
            <person name="Tohari S."/>
            <person name="Kong K.W."/>
            <person name="Ho S."/>
            <person name="Lorente-Galdos B."/>
            <person name="Quilez J."/>
            <person name="Marques-Bonet T."/>
            <person name="Raney B.J."/>
            <person name="Ingham P.W."/>
            <person name="Tay A."/>
            <person name="Hillier L.W."/>
            <person name="Minx P."/>
            <person name="Boehm T."/>
            <person name="Wilson R.K."/>
            <person name="Brenner S."/>
            <person name="Warren W.C."/>
        </authorList>
    </citation>
    <scope>NUCLEOTIDE SEQUENCE</scope>
    <source>
        <tissue evidence="6">Muscle</tissue>
    </source>
</reference>
<evidence type="ECO:0000259" key="5">
    <source>
        <dbReference type="SMART" id="SM00070"/>
    </source>
</evidence>
<sequence>MNFLSGQPARLVLLLVALLELEALPSMDRSERHSDGLFTGEFSKLPTTLAARNFISSLLVPKRSSVNLGLSKRQLGDSMFTSRYSSYLRTQAKLRQIAALLQHVQTFKRSNDDNLEKRFNTSGYRMEAEWAIRELDQFCVPWFRDYLFSASNDPEGVLQLIDQFLCPAFGRLIADLKLGTLLPADIPMEK</sequence>
<dbReference type="AlphaFoldDB" id="V9L9J8"/>
<dbReference type="EMBL" id="JW875745">
    <property type="protein sequence ID" value="AFP08262.1"/>
    <property type="molecule type" value="mRNA"/>
</dbReference>
<evidence type="ECO:0000256" key="1">
    <source>
        <dbReference type="ARBA" id="ARBA00004613"/>
    </source>
</evidence>
<dbReference type="GO" id="GO:0005179">
    <property type="term" value="F:hormone activity"/>
    <property type="evidence" value="ECO:0007669"/>
    <property type="project" value="InterPro"/>
</dbReference>
<keyword evidence="4" id="KW-0732">Signal</keyword>
<feature type="signal peptide" evidence="4">
    <location>
        <begin position="1"/>
        <end position="23"/>
    </location>
</feature>
<accession>V9L9J8</accession>
<evidence type="ECO:0000256" key="4">
    <source>
        <dbReference type="SAM" id="SignalP"/>
    </source>
</evidence>
<evidence type="ECO:0000256" key="2">
    <source>
        <dbReference type="ARBA" id="ARBA00008369"/>
    </source>
</evidence>
<comment type="subcellular location">
    <subcellularLocation>
        <location evidence="1">Secreted</location>
    </subcellularLocation>
</comment>
<protein>
    <submittedName>
        <fullName evidence="6">Secretin</fullName>
    </submittedName>
</protein>
<feature type="domain" description="Glucagon / GIP / secretin / VIP family" evidence="5">
    <location>
        <begin position="33"/>
        <end position="59"/>
    </location>
</feature>
<feature type="domain" description="Glucagon / GIP / secretin / VIP family" evidence="5">
    <location>
        <begin position="77"/>
        <end position="101"/>
    </location>
</feature>
<feature type="chain" id="PRO_5004778414" evidence="4">
    <location>
        <begin position="24"/>
        <end position="190"/>
    </location>
</feature>
<dbReference type="InterPro" id="IPR000532">
    <property type="entry name" value="Glucagon_GIP_secretin_VIP"/>
</dbReference>
<proteinExistence type="evidence at transcript level"/>
<dbReference type="SMART" id="SM00070">
    <property type="entry name" value="GLUCA"/>
    <property type="match status" value="2"/>
</dbReference>
<comment type="similarity">
    <text evidence="2">Belongs to the glucagon family.</text>
</comment>
<name>V9L9J8_CALMI</name>